<dbReference type="Gene3D" id="3.40.350.10">
    <property type="entry name" value="Creatinase/prolidase N-terminal domain"/>
    <property type="match status" value="1"/>
</dbReference>
<keyword evidence="6" id="KW-0031">Aminopeptidase</keyword>
<dbReference type="InterPro" id="IPR000994">
    <property type="entry name" value="Pept_M24"/>
</dbReference>
<dbReference type="Gene3D" id="3.90.230.10">
    <property type="entry name" value="Creatinase/methionine aminopeptidase superfamily"/>
    <property type="match status" value="1"/>
</dbReference>
<proteinExistence type="inferred from homology"/>
<comment type="similarity">
    <text evidence="3">Belongs to the peptidase M24B family.</text>
</comment>
<dbReference type="Pfam" id="PF00557">
    <property type="entry name" value="Peptidase_M24"/>
    <property type="match status" value="1"/>
</dbReference>
<dbReference type="PANTHER" id="PTHR46112">
    <property type="entry name" value="AMINOPEPTIDASE"/>
    <property type="match status" value="1"/>
</dbReference>
<evidence type="ECO:0000259" key="5">
    <source>
        <dbReference type="Pfam" id="PF01321"/>
    </source>
</evidence>
<name>A0A9D1MKU7_9FIRM</name>
<keyword evidence="6" id="KW-0645">Protease</keyword>
<dbReference type="Proteomes" id="UP000824110">
    <property type="component" value="Unassembled WGS sequence"/>
</dbReference>
<keyword evidence="2" id="KW-0378">Hydrolase</keyword>
<comment type="caution">
    <text evidence="6">The sequence shown here is derived from an EMBL/GenBank/DDBJ whole genome shotgun (WGS) entry which is preliminary data.</text>
</comment>
<reference evidence="6" key="2">
    <citation type="journal article" date="2021" name="PeerJ">
        <title>Extensive microbial diversity within the chicken gut microbiome revealed by metagenomics and culture.</title>
        <authorList>
            <person name="Gilroy R."/>
            <person name="Ravi A."/>
            <person name="Getino M."/>
            <person name="Pursley I."/>
            <person name="Horton D.L."/>
            <person name="Alikhan N.F."/>
            <person name="Baker D."/>
            <person name="Gharbi K."/>
            <person name="Hall N."/>
            <person name="Watson M."/>
            <person name="Adriaenssens E.M."/>
            <person name="Foster-Nyarko E."/>
            <person name="Jarju S."/>
            <person name="Secka A."/>
            <person name="Antonio M."/>
            <person name="Oren A."/>
            <person name="Chaudhuri R.R."/>
            <person name="La Ragione R."/>
            <person name="Hildebrand F."/>
            <person name="Pallen M.J."/>
        </authorList>
    </citation>
    <scope>NUCLEOTIDE SEQUENCE</scope>
    <source>
        <strain evidence="6">CHK195-12923</strain>
    </source>
</reference>
<dbReference type="PROSITE" id="PS00491">
    <property type="entry name" value="PROLINE_PEPTIDASE"/>
    <property type="match status" value="1"/>
</dbReference>
<dbReference type="InterPro" id="IPR001131">
    <property type="entry name" value="Peptidase_M24B_aminopep-P_CS"/>
</dbReference>
<gene>
    <name evidence="6" type="ORF">IAB69_04795</name>
</gene>
<evidence type="ECO:0000313" key="6">
    <source>
        <dbReference type="EMBL" id="HIU61947.1"/>
    </source>
</evidence>
<dbReference type="InterPro" id="IPR036005">
    <property type="entry name" value="Creatinase/aminopeptidase-like"/>
</dbReference>
<dbReference type="InterPro" id="IPR050659">
    <property type="entry name" value="Peptidase_M24B"/>
</dbReference>
<reference evidence="6" key="1">
    <citation type="submission" date="2020-10" db="EMBL/GenBank/DDBJ databases">
        <authorList>
            <person name="Gilroy R."/>
        </authorList>
    </citation>
    <scope>NUCLEOTIDE SEQUENCE</scope>
    <source>
        <strain evidence="6">CHK195-12923</strain>
    </source>
</reference>
<dbReference type="SUPFAM" id="SSF53092">
    <property type="entry name" value="Creatinase/prolidase N-terminal domain"/>
    <property type="match status" value="1"/>
</dbReference>
<dbReference type="SUPFAM" id="SSF55920">
    <property type="entry name" value="Creatinase/aminopeptidase"/>
    <property type="match status" value="1"/>
</dbReference>
<keyword evidence="1 3" id="KW-0479">Metal-binding</keyword>
<sequence>MLIDRSKKIFEETGADKLVVTAPDLRFYLTGFASTDGMVVTDKNGTVFYTDSRYSEAAEAALEGTGIAVKQPPEGGYLPLAEGGKVAAALSRITANEYIALSARCKEITDCTPAFVKAMGVKEESELACIKKACEITDRAYADLLGAFKEGMTENEAAAELEYRMRKYGASGTSFETIMAFGEGSSVPHHETGSRKLKFGDIILVDFGCKWGGYCSDCTRTLLFGDDGRHEEFKKAYAHVLEAHMAAKEKITDGMTGKAADAVARDVLKKYGLDKYFTHSLGHGIGINIHEFPRLSPRSEDVLLNGMVFSDEPGVYFEGDFGIRIEDSIALCGGKVVSLTDSDKKLTIL</sequence>
<dbReference type="Pfam" id="PF01321">
    <property type="entry name" value="Creatinase_N"/>
    <property type="match status" value="1"/>
</dbReference>
<evidence type="ECO:0000256" key="2">
    <source>
        <dbReference type="ARBA" id="ARBA00022801"/>
    </source>
</evidence>
<dbReference type="InterPro" id="IPR000587">
    <property type="entry name" value="Creatinase_N"/>
</dbReference>
<protein>
    <submittedName>
        <fullName evidence="6">Aminopeptidase P family protein</fullName>
    </submittedName>
</protein>
<feature type="domain" description="Peptidase M24" evidence="4">
    <location>
        <begin position="128"/>
        <end position="330"/>
    </location>
</feature>
<evidence type="ECO:0000259" key="4">
    <source>
        <dbReference type="Pfam" id="PF00557"/>
    </source>
</evidence>
<dbReference type="PANTHER" id="PTHR46112:SF2">
    <property type="entry name" value="XAA-PRO AMINOPEPTIDASE P-RELATED"/>
    <property type="match status" value="1"/>
</dbReference>
<evidence type="ECO:0000256" key="3">
    <source>
        <dbReference type="RuleBase" id="RU000590"/>
    </source>
</evidence>
<dbReference type="GO" id="GO:0046872">
    <property type="term" value="F:metal ion binding"/>
    <property type="evidence" value="ECO:0007669"/>
    <property type="project" value="UniProtKB-KW"/>
</dbReference>
<dbReference type="GO" id="GO:0004177">
    <property type="term" value="F:aminopeptidase activity"/>
    <property type="evidence" value="ECO:0007669"/>
    <property type="project" value="UniProtKB-KW"/>
</dbReference>
<dbReference type="InterPro" id="IPR029149">
    <property type="entry name" value="Creatin/AminoP/Spt16_N"/>
</dbReference>
<dbReference type="AlphaFoldDB" id="A0A9D1MKU7"/>
<feature type="domain" description="Creatinase N-terminal" evidence="5">
    <location>
        <begin position="4"/>
        <end position="115"/>
    </location>
</feature>
<dbReference type="CDD" id="cd01092">
    <property type="entry name" value="APP-like"/>
    <property type="match status" value="1"/>
</dbReference>
<evidence type="ECO:0000256" key="1">
    <source>
        <dbReference type="ARBA" id="ARBA00022723"/>
    </source>
</evidence>
<organism evidence="6 7">
    <name type="scientific">Candidatus Coproplasma excrementigallinarum</name>
    <dbReference type="NCBI Taxonomy" id="2840747"/>
    <lineage>
        <taxon>Bacteria</taxon>
        <taxon>Bacillati</taxon>
        <taxon>Bacillota</taxon>
        <taxon>Clostridia</taxon>
        <taxon>Eubacteriales</taxon>
        <taxon>Candidatus Coproplasma</taxon>
    </lineage>
</organism>
<evidence type="ECO:0000313" key="7">
    <source>
        <dbReference type="Proteomes" id="UP000824110"/>
    </source>
</evidence>
<accession>A0A9D1MKU7</accession>
<dbReference type="EMBL" id="DVNE01000045">
    <property type="protein sequence ID" value="HIU61947.1"/>
    <property type="molecule type" value="Genomic_DNA"/>
</dbReference>